<evidence type="ECO:0000256" key="3">
    <source>
        <dbReference type="ARBA" id="ARBA00022833"/>
    </source>
</evidence>
<dbReference type="InterPro" id="IPR002893">
    <property type="entry name" value="Znf_MYND"/>
</dbReference>
<accession>A0A9P6EA98</accession>
<comment type="caution">
    <text evidence="7">The sequence shown here is derived from an EMBL/GenBank/DDBJ whole genome shotgun (WGS) entry which is preliminary data.</text>
</comment>
<proteinExistence type="predicted"/>
<dbReference type="Gene3D" id="2.170.270.10">
    <property type="entry name" value="SET domain"/>
    <property type="match status" value="1"/>
</dbReference>
<feature type="region of interest" description="Disordered" evidence="5">
    <location>
        <begin position="15"/>
        <end position="43"/>
    </location>
</feature>
<keyword evidence="1" id="KW-0479">Metal-binding</keyword>
<dbReference type="Pfam" id="PF01753">
    <property type="entry name" value="zf-MYND"/>
    <property type="match status" value="1"/>
</dbReference>
<sequence>MSDFTKLKAQRKAKEIKSYSSRTVAQDKEEGLEIPEKRSSPRVEVPAKNAVVEPKLSDDLYKSLPQTLEIRVDNSENGSGRGLYSRYSRRPGKVILPGRRQKYSPYFQSIGDILLSITPHIAALSNERLEDHCSKCFGTGSVLRRCTGCKIIFYCDSTCQSKDWSTHKQECSALQQWLKANAASPNIPGDAIRCLGRMIWKKRKLGKESLWSQELDAMQSHRASLSKDANSHESQVYTQLAHALIRFLGLNSPQEMIEYGMKSAADLVDIVSQFTTNTFTISSPELTPLGACISPLVALINHSCEPNAVVVFPRATSKDQEPLMQVILTSYIDTSLPRALRQKQLRETYYFNCRCSLCTQKSDFIDLREAMFCSKRCGGMCPLPTEENSLVRCNKCQIAVKDTDAVLDAVRVGQEGLDKADALQFSDPQKTIQLTTNLVPILTSVGLVPAAHPLLGLSRLLTSLLIAYLPSYEAGVEEIQSPEIQKSQVSASILSPADIQEALDETVKAATRSCTGLSQILTQGHPVRGIALAELGKLLCVDEPSPKDLSRKTGYPSGSMTLGPFDAPSGPQRLKLAYDTLRQARAELMIGFGGGSNEGGEAGNGVRNLLVNLEKEMAVWKDGVKNVVQDARLAGLQKS</sequence>
<dbReference type="PANTHER" id="PTHR12197:SF251">
    <property type="entry name" value="EG:BACR7C10.4 PROTEIN"/>
    <property type="match status" value="1"/>
</dbReference>
<dbReference type="PROSITE" id="PS50865">
    <property type="entry name" value="ZF_MYND_2"/>
    <property type="match status" value="1"/>
</dbReference>
<dbReference type="GO" id="GO:0008270">
    <property type="term" value="F:zinc ion binding"/>
    <property type="evidence" value="ECO:0007669"/>
    <property type="project" value="UniProtKB-KW"/>
</dbReference>
<reference evidence="7" key="1">
    <citation type="submission" date="2020-11" db="EMBL/GenBank/DDBJ databases">
        <authorList>
            <consortium name="DOE Joint Genome Institute"/>
            <person name="Ahrendt S."/>
            <person name="Riley R."/>
            <person name="Andreopoulos W."/>
            <person name="Labutti K."/>
            <person name="Pangilinan J."/>
            <person name="Ruiz-Duenas F.J."/>
            <person name="Barrasa J.M."/>
            <person name="Sanchez-Garcia M."/>
            <person name="Camarero S."/>
            <person name="Miyauchi S."/>
            <person name="Serrano A."/>
            <person name="Linde D."/>
            <person name="Babiker R."/>
            <person name="Drula E."/>
            <person name="Ayuso-Fernandez I."/>
            <person name="Pacheco R."/>
            <person name="Padilla G."/>
            <person name="Ferreira P."/>
            <person name="Barriuso J."/>
            <person name="Kellner H."/>
            <person name="Castanera R."/>
            <person name="Alfaro M."/>
            <person name="Ramirez L."/>
            <person name="Pisabarro A.G."/>
            <person name="Kuo A."/>
            <person name="Tritt A."/>
            <person name="Lipzen A."/>
            <person name="He G."/>
            <person name="Yan M."/>
            <person name="Ng V."/>
            <person name="Cullen D."/>
            <person name="Martin F."/>
            <person name="Rosso M.-N."/>
            <person name="Henrissat B."/>
            <person name="Hibbett D."/>
            <person name="Martinez A.T."/>
            <person name="Grigoriev I.V."/>
        </authorList>
    </citation>
    <scope>NUCLEOTIDE SEQUENCE</scope>
    <source>
        <strain evidence="7">CBS 506.95</strain>
    </source>
</reference>
<dbReference type="OrthoDB" id="265717at2759"/>
<evidence type="ECO:0000256" key="5">
    <source>
        <dbReference type="SAM" id="MobiDB-lite"/>
    </source>
</evidence>
<dbReference type="SUPFAM" id="SSF82199">
    <property type="entry name" value="SET domain"/>
    <property type="match status" value="1"/>
</dbReference>
<keyword evidence="2 4" id="KW-0863">Zinc-finger</keyword>
<dbReference type="GO" id="GO:0005634">
    <property type="term" value="C:nucleus"/>
    <property type="evidence" value="ECO:0007669"/>
    <property type="project" value="TreeGrafter"/>
</dbReference>
<evidence type="ECO:0000313" key="8">
    <source>
        <dbReference type="Proteomes" id="UP000807306"/>
    </source>
</evidence>
<name>A0A9P6EA98_9AGAR</name>
<dbReference type="EMBL" id="MU157887">
    <property type="protein sequence ID" value="KAF9525238.1"/>
    <property type="molecule type" value="Genomic_DNA"/>
</dbReference>
<evidence type="ECO:0000256" key="2">
    <source>
        <dbReference type="ARBA" id="ARBA00022771"/>
    </source>
</evidence>
<dbReference type="Gene3D" id="6.10.140.2220">
    <property type="match status" value="1"/>
</dbReference>
<keyword evidence="3" id="KW-0862">Zinc</keyword>
<evidence type="ECO:0000256" key="4">
    <source>
        <dbReference type="PROSITE-ProRule" id="PRU00134"/>
    </source>
</evidence>
<dbReference type="AlphaFoldDB" id="A0A9P6EA98"/>
<keyword evidence="8" id="KW-1185">Reference proteome</keyword>
<dbReference type="Gene3D" id="1.10.220.160">
    <property type="match status" value="1"/>
</dbReference>
<dbReference type="Proteomes" id="UP000807306">
    <property type="component" value="Unassembled WGS sequence"/>
</dbReference>
<evidence type="ECO:0000313" key="7">
    <source>
        <dbReference type="EMBL" id="KAF9525238.1"/>
    </source>
</evidence>
<evidence type="ECO:0000259" key="6">
    <source>
        <dbReference type="PROSITE" id="PS50865"/>
    </source>
</evidence>
<dbReference type="PANTHER" id="PTHR12197">
    <property type="entry name" value="HISTONE-LYSINE N-METHYLTRANSFERASE SMYD"/>
    <property type="match status" value="1"/>
</dbReference>
<feature type="domain" description="MYND-type" evidence="6">
    <location>
        <begin position="133"/>
        <end position="171"/>
    </location>
</feature>
<dbReference type="InterPro" id="IPR046341">
    <property type="entry name" value="SET_dom_sf"/>
</dbReference>
<evidence type="ECO:0000256" key="1">
    <source>
        <dbReference type="ARBA" id="ARBA00022723"/>
    </source>
</evidence>
<feature type="compositionally biased region" description="Basic and acidic residues" evidence="5">
    <location>
        <begin position="25"/>
        <end position="41"/>
    </location>
</feature>
<dbReference type="InterPro" id="IPR050869">
    <property type="entry name" value="H3K4_H4K5_MeTrfase"/>
</dbReference>
<protein>
    <recommendedName>
        <fullName evidence="6">MYND-type domain-containing protein</fullName>
    </recommendedName>
</protein>
<organism evidence="7 8">
    <name type="scientific">Crepidotus variabilis</name>
    <dbReference type="NCBI Taxonomy" id="179855"/>
    <lineage>
        <taxon>Eukaryota</taxon>
        <taxon>Fungi</taxon>
        <taxon>Dikarya</taxon>
        <taxon>Basidiomycota</taxon>
        <taxon>Agaricomycotina</taxon>
        <taxon>Agaricomycetes</taxon>
        <taxon>Agaricomycetidae</taxon>
        <taxon>Agaricales</taxon>
        <taxon>Agaricineae</taxon>
        <taxon>Crepidotaceae</taxon>
        <taxon>Crepidotus</taxon>
    </lineage>
</organism>
<gene>
    <name evidence="7" type="ORF">CPB83DRAFT_870963</name>
</gene>